<feature type="domain" description="Nudix hydrolase" evidence="4">
    <location>
        <begin position="38"/>
        <end position="166"/>
    </location>
</feature>
<dbReference type="InterPro" id="IPR020084">
    <property type="entry name" value="NUDIX_hydrolase_CS"/>
</dbReference>
<dbReference type="RefSeq" id="WP_114642844.1">
    <property type="nucleotide sequence ID" value="NZ_JAACIO010000019.1"/>
</dbReference>
<dbReference type="PRINTS" id="PR00502">
    <property type="entry name" value="NUDIXFAMILY"/>
</dbReference>
<dbReference type="InterPro" id="IPR020476">
    <property type="entry name" value="Nudix_hydrolase"/>
</dbReference>
<comment type="cofactor">
    <cofactor evidence="1">
        <name>Mg(2+)</name>
        <dbReference type="ChEBI" id="CHEBI:18420"/>
    </cofactor>
</comment>
<dbReference type="Gene3D" id="3.90.79.10">
    <property type="entry name" value="Nucleoside Triphosphate Pyrophosphohydrolase"/>
    <property type="match status" value="1"/>
</dbReference>
<name>A0ABX9KFL5_9FUSO</name>
<dbReference type="Pfam" id="PF00293">
    <property type="entry name" value="NUDIX"/>
    <property type="match status" value="1"/>
</dbReference>
<reference evidence="5 6" key="1">
    <citation type="submission" date="2018-08" db="EMBL/GenBank/DDBJ databases">
        <title>Draft genome sequence of Psychrilyobacter sp. strain SD5 isolated from Black Sea water.</title>
        <authorList>
            <person name="Yadav S."/>
            <person name="Villanueva L."/>
            <person name="Damste J.S.S."/>
        </authorList>
    </citation>
    <scope>NUCLEOTIDE SEQUENCE [LARGE SCALE GENOMIC DNA]</scope>
    <source>
        <strain evidence="5 6">SD5</strain>
    </source>
</reference>
<evidence type="ECO:0000256" key="3">
    <source>
        <dbReference type="RuleBase" id="RU003476"/>
    </source>
</evidence>
<evidence type="ECO:0000313" key="5">
    <source>
        <dbReference type="EMBL" id="REI40599.1"/>
    </source>
</evidence>
<dbReference type="InterPro" id="IPR000086">
    <property type="entry name" value="NUDIX_hydrolase_dom"/>
</dbReference>
<accession>A0ABX9KFL5</accession>
<dbReference type="PROSITE" id="PS00893">
    <property type="entry name" value="NUDIX_BOX"/>
    <property type="match status" value="1"/>
</dbReference>
<dbReference type="PANTHER" id="PTHR11839:SF18">
    <property type="entry name" value="NUDIX HYDROLASE DOMAIN-CONTAINING PROTEIN"/>
    <property type="match status" value="1"/>
</dbReference>
<dbReference type="PANTHER" id="PTHR11839">
    <property type="entry name" value="UDP/ADP-SUGAR PYROPHOSPHATASE"/>
    <property type="match status" value="1"/>
</dbReference>
<dbReference type="PROSITE" id="PS51462">
    <property type="entry name" value="NUDIX"/>
    <property type="match status" value="1"/>
</dbReference>
<gene>
    <name evidence="5" type="ORF">DYH56_10595</name>
</gene>
<comment type="caution">
    <text evidence="5">The sequence shown here is derived from an EMBL/GenBank/DDBJ whole genome shotgun (WGS) entry which is preliminary data.</text>
</comment>
<protein>
    <submittedName>
        <fullName evidence="5">NUDIX domain-containing protein</fullName>
    </submittedName>
</protein>
<evidence type="ECO:0000313" key="6">
    <source>
        <dbReference type="Proteomes" id="UP000263486"/>
    </source>
</evidence>
<evidence type="ECO:0000256" key="2">
    <source>
        <dbReference type="ARBA" id="ARBA00022801"/>
    </source>
</evidence>
<dbReference type="EMBL" id="QUAJ01000018">
    <property type="protein sequence ID" value="REI40599.1"/>
    <property type="molecule type" value="Genomic_DNA"/>
</dbReference>
<dbReference type="CDD" id="cd03424">
    <property type="entry name" value="NUDIX_ADPRase_Nudt5_UGPPase_Nudt14"/>
    <property type="match status" value="1"/>
</dbReference>
<comment type="similarity">
    <text evidence="3">Belongs to the Nudix hydrolase family.</text>
</comment>
<dbReference type="SUPFAM" id="SSF55811">
    <property type="entry name" value="Nudix"/>
    <property type="match status" value="1"/>
</dbReference>
<evidence type="ECO:0000256" key="1">
    <source>
        <dbReference type="ARBA" id="ARBA00001946"/>
    </source>
</evidence>
<dbReference type="InterPro" id="IPR015797">
    <property type="entry name" value="NUDIX_hydrolase-like_dom_sf"/>
</dbReference>
<keyword evidence="2 3" id="KW-0378">Hydrolase</keyword>
<proteinExistence type="inferred from homology"/>
<organism evidence="5 6">
    <name type="scientific">Psychrilyobacter piezotolerans</name>
    <dbReference type="NCBI Taxonomy" id="2293438"/>
    <lineage>
        <taxon>Bacteria</taxon>
        <taxon>Fusobacteriati</taxon>
        <taxon>Fusobacteriota</taxon>
        <taxon>Fusobacteriia</taxon>
        <taxon>Fusobacteriales</taxon>
        <taxon>Fusobacteriaceae</taxon>
        <taxon>Psychrilyobacter</taxon>
    </lineage>
</organism>
<dbReference type="Proteomes" id="UP000263486">
    <property type="component" value="Unassembled WGS sequence"/>
</dbReference>
<keyword evidence="6" id="KW-1185">Reference proteome</keyword>
<evidence type="ECO:0000259" key="4">
    <source>
        <dbReference type="PROSITE" id="PS51462"/>
    </source>
</evidence>
<sequence length="174" mass="20254">MRYKHIKKEKVFENKHFAIYEEDLILPNGNQVRWTFLQNYIAVGVIAFTPEGKLLLVKQYRPALKQEIIEIPAGLVDPDEDVEKAAMRELEEETGYRANKMIKVCEYFRSPGLSSSKMFIYMAEDLVKTNQNLDEDEFLEVLEVDVKEIDEILKTPLDGKTLYALSYIKSNLKK</sequence>